<dbReference type="InterPro" id="IPR002197">
    <property type="entry name" value="HTH_Fis"/>
</dbReference>
<dbReference type="Gene3D" id="1.20.5.430">
    <property type="match status" value="1"/>
</dbReference>
<gene>
    <name evidence="2" type="primary">ppsR</name>
    <name evidence="2" type="ORF">F6X53_07595</name>
</gene>
<dbReference type="InterPro" id="IPR009057">
    <property type="entry name" value="Homeodomain-like_sf"/>
</dbReference>
<name>A0A6L3T2F6_9HYPH</name>
<dbReference type="SUPFAM" id="SSF55785">
    <property type="entry name" value="PYP-like sensor domain (PAS domain)"/>
    <property type="match status" value="3"/>
</dbReference>
<dbReference type="AlphaFoldDB" id="A0A6L3T2F6"/>
<dbReference type="Pfam" id="PF02954">
    <property type="entry name" value="HTH_8"/>
    <property type="match status" value="1"/>
</dbReference>
<proteinExistence type="predicted"/>
<comment type="caution">
    <text evidence="2">The sequence shown here is derived from an EMBL/GenBank/DDBJ whole genome shotgun (WGS) entry which is preliminary data.</text>
</comment>
<evidence type="ECO:0000313" key="2">
    <source>
        <dbReference type="EMBL" id="KAB1080087.1"/>
    </source>
</evidence>
<dbReference type="InterPro" id="IPR011785">
    <property type="entry name" value="Tscrpt_reg_PpsR-CrtJ"/>
</dbReference>
<dbReference type="Proteomes" id="UP000474159">
    <property type="component" value="Unassembled WGS sequence"/>
</dbReference>
<feature type="domain" description="PAS" evidence="1">
    <location>
        <begin position="160"/>
        <end position="212"/>
    </location>
</feature>
<keyword evidence="3" id="KW-1185">Reference proteome</keyword>
<evidence type="ECO:0000259" key="1">
    <source>
        <dbReference type="PROSITE" id="PS50112"/>
    </source>
</evidence>
<dbReference type="CDD" id="cd00130">
    <property type="entry name" value="PAS"/>
    <property type="match status" value="1"/>
</dbReference>
<dbReference type="InterPro" id="IPR035965">
    <property type="entry name" value="PAS-like_dom_sf"/>
</dbReference>
<dbReference type="Pfam" id="PF00989">
    <property type="entry name" value="PAS"/>
    <property type="match status" value="1"/>
</dbReference>
<dbReference type="NCBIfam" id="TIGR02040">
    <property type="entry name" value="PpsR-CrtJ"/>
    <property type="match status" value="1"/>
</dbReference>
<sequence length="480" mass="51244">MTSLASPAAHRPLAAFQELLGALDGAAAGLLVAAATDLSLVIDADGIIRDASFNGTDATEEGCENWLGRRWIDTVTVESRPKIDALLKDAAPGLITRWRQVNHPSNSGSDLPVRYASMRLGAGGPIIAIGRNLRATAALQRKLAETQQALERDYLRLRGAETRYRTLFQLAGEPVLVIDAATRRVTEANPAAGRLIGRPEKRIIGQDVVDLFDSGSARDLELLFSGLRVTGQAEDLVAQLGNGRGQARVSASLFRQDSAASALLRLSGLAEGESEPGRADAALLQVIEALPEGFVVTDPSRRILAANGAFLDLAQIATAEQAKGELLDRWLGREETEAAALFATLAEHGAVRHFATSLRGQLGSVESVEVAAVSVLQGDQPCLGFTIRGAPRRPASALASGHELPRSVEQMTELVGRVSMKNLVRETTDLIERLCIEAALRITRDNRASAAEMLGLSRQGLYAKLRRYGIGDLDGTDTDV</sequence>
<dbReference type="RefSeq" id="WP_150999095.1">
    <property type="nucleotide sequence ID" value="NZ_BPQY01000290.1"/>
</dbReference>
<dbReference type="PROSITE" id="PS50112">
    <property type="entry name" value="PAS"/>
    <property type="match status" value="1"/>
</dbReference>
<accession>A0A6L3T2F6</accession>
<dbReference type="SMART" id="SM00091">
    <property type="entry name" value="PAS"/>
    <property type="match status" value="3"/>
</dbReference>
<dbReference type="EMBL" id="VZZK01000006">
    <property type="protein sequence ID" value="KAB1080087.1"/>
    <property type="molecule type" value="Genomic_DNA"/>
</dbReference>
<dbReference type="GO" id="GO:0043565">
    <property type="term" value="F:sequence-specific DNA binding"/>
    <property type="evidence" value="ECO:0007669"/>
    <property type="project" value="InterPro"/>
</dbReference>
<protein>
    <submittedName>
        <fullName evidence="2">Transcriptional regulator PpsR</fullName>
    </submittedName>
</protein>
<dbReference type="GO" id="GO:0006355">
    <property type="term" value="P:regulation of DNA-templated transcription"/>
    <property type="evidence" value="ECO:0007669"/>
    <property type="project" value="InterPro"/>
</dbReference>
<evidence type="ECO:0000313" key="3">
    <source>
        <dbReference type="Proteomes" id="UP000474159"/>
    </source>
</evidence>
<dbReference type="Gene3D" id="1.10.10.60">
    <property type="entry name" value="Homeodomain-like"/>
    <property type="match status" value="1"/>
</dbReference>
<reference evidence="2 3" key="1">
    <citation type="submission" date="2019-09" db="EMBL/GenBank/DDBJ databases">
        <title>YIM 48816 draft genome.</title>
        <authorList>
            <person name="Jiang L."/>
        </authorList>
    </citation>
    <scope>NUCLEOTIDE SEQUENCE [LARGE SCALE GENOMIC DNA]</scope>
    <source>
        <strain evidence="2 3">YIM 48816</strain>
    </source>
</reference>
<dbReference type="Gene3D" id="3.30.450.20">
    <property type="entry name" value="PAS domain"/>
    <property type="match status" value="3"/>
</dbReference>
<dbReference type="Pfam" id="PF13188">
    <property type="entry name" value="PAS_8"/>
    <property type="match status" value="1"/>
</dbReference>
<dbReference type="OrthoDB" id="5499170at2"/>
<dbReference type="InterPro" id="IPR000014">
    <property type="entry name" value="PAS"/>
</dbReference>
<organism evidence="2 3">
    <name type="scientific">Methylobacterium soli</name>
    <dbReference type="NCBI Taxonomy" id="553447"/>
    <lineage>
        <taxon>Bacteria</taxon>
        <taxon>Pseudomonadati</taxon>
        <taxon>Pseudomonadota</taxon>
        <taxon>Alphaproteobacteria</taxon>
        <taxon>Hyphomicrobiales</taxon>
        <taxon>Methylobacteriaceae</taxon>
        <taxon>Methylobacterium</taxon>
    </lineage>
</organism>
<dbReference type="InterPro" id="IPR013767">
    <property type="entry name" value="PAS_fold"/>
</dbReference>
<dbReference type="SUPFAM" id="SSF46689">
    <property type="entry name" value="Homeodomain-like"/>
    <property type="match status" value="1"/>
</dbReference>
<dbReference type="PRINTS" id="PR01590">
    <property type="entry name" value="HTHFIS"/>
</dbReference>